<accession>A0A840QJX9</accession>
<feature type="transmembrane region" description="Helical" evidence="2">
    <location>
        <begin position="123"/>
        <end position="141"/>
    </location>
</feature>
<feature type="transmembrane region" description="Helical" evidence="2">
    <location>
        <begin position="91"/>
        <end position="117"/>
    </location>
</feature>
<keyword evidence="2" id="KW-0472">Membrane</keyword>
<feature type="transmembrane region" description="Helical" evidence="2">
    <location>
        <begin position="194"/>
        <end position="218"/>
    </location>
</feature>
<evidence type="ECO:0000313" key="3">
    <source>
        <dbReference type="EMBL" id="MBB5159748.1"/>
    </source>
</evidence>
<evidence type="ECO:0000256" key="2">
    <source>
        <dbReference type="SAM" id="Phobius"/>
    </source>
</evidence>
<dbReference type="EMBL" id="JACHIW010000003">
    <property type="protein sequence ID" value="MBB5159748.1"/>
    <property type="molecule type" value="Genomic_DNA"/>
</dbReference>
<comment type="caution">
    <text evidence="3">The sequence shown here is derived from an EMBL/GenBank/DDBJ whole genome shotgun (WGS) entry which is preliminary data.</text>
</comment>
<feature type="transmembrane region" description="Helical" evidence="2">
    <location>
        <begin position="52"/>
        <end position="79"/>
    </location>
</feature>
<dbReference type="NCBIfam" id="NF041646">
    <property type="entry name" value="VC0807_fam"/>
    <property type="match status" value="1"/>
</dbReference>
<gene>
    <name evidence="3" type="ORF">BJ970_007348</name>
</gene>
<dbReference type="AlphaFoldDB" id="A0A840QJX9"/>
<dbReference type="Proteomes" id="UP000584374">
    <property type="component" value="Unassembled WGS sequence"/>
</dbReference>
<reference evidence="3 4" key="1">
    <citation type="submission" date="2020-08" db="EMBL/GenBank/DDBJ databases">
        <title>Sequencing the genomes of 1000 actinobacteria strains.</title>
        <authorList>
            <person name="Klenk H.-P."/>
        </authorList>
    </citation>
    <scope>NUCLEOTIDE SEQUENCE [LARGE SCALE GENOMIC DNA]</scope>
    <source>
        <strain evidence="3 4">DSM 45584</strain>
    </source>
</reference>
<dbReference type="RefSeq" id="WP_246472187.1">
    <property type="nucleotide sequence ID" value="NZ_JACHIW010000003.1"/>
</dbReference>
<feature type="region of interest" description="Disordered" evidence="1">
    <location>
        <begin position="1"/>
        <end position="21"/>
    </location>
</feature>
<proteinExistence type="predicted"/>
<sequence length="238" mass="26337">MTQDVPDLRARQQPDREEPMHNHHRTVHLHGLPAHLWHAAKNLTETVLAPLLLFYLLFKLTGFTGGLLAALGWVAASIAFRLVVRAKIPMVLWLTALVLVARTLLGFATGSTFVYFLEPSLQNFLIAAVLLVTLPFERTFLAKLANDFCLLPVELTGNARIQRFFRRVSLLWALVFIVNGLTTLWALAQATLGSFLVVSTAGSFSLVVVAAVASLLWFRRELRGEGIRVRFGKPAAAA</sequence>
<evidence type="ECO:0000256" key="1">
    <source>
        <dbReference type="SAM" id="MobiDB-lite"/>
    </source>
</evidence>
<feature type="transmembrane region" description="Helical" evidence="2">
    <location>
        <begin position="170"/>
        <end position="188"/>
    </location>
</feature>
<organism evidence="3 4">
    <name type="scientific">Saccharopolyspora phatthalungensis</name>
    <dbReference type="NCBI Taxonomy" id="664693"/>
    <lineage>
        <taxon>Bacteria</taxon>
        <taxon>Bacillati</taxon>
        <taxon>Actinomycetota</taxon>
        <taxon>Actinomycetes</taxon>
        <taxon>Pseudonocardiales</taxon>
        <taxon>Pseudonocardiaceae</taxon>
        <taxon>Saccharopolyspora</taxon>
    </lineage>
</organism>
<keyword evidence="2" id="KW-1133">Transmembrane helix</keyword>
<keyword evidence="2" id="KW-0812">Transmembrane</keyword>
<name>A0A840QJX9_9PSEU</name>
<keyword evidence="4" id="KW-1185">Reference proteome</keyword>
<protein>
    <submittedName>
        <fullName evidence="3">Intracellular septation protein A</fullName>
    </submittedName>
</protein>
<evidence type="ECO:0000313" key="4">
    <source>
        <dbReference type="Proteomes" id="UP000584374"/>
    </source>
</evidence>